<dbReference type="Pfam" id="PF00801">
    <property type="entry name" value="PKD"/>
    <property type="match status" value="1"/>
</dbReference>
<dbReference type="CDD" id="cd00146">
    <property type="entry name" value="PKD"/>
    <property type="match status" value="10"/>
</dbReference>
<dbReference type="SMART" id="SM00089">
    <property type="entry name" value="PKD"/>
    <property type="match status" value="13"/>
</dbReference>
<dbReference type="InterPro" id="IPR013783">
    <property type="entry name" value="Ig-like_fold"/>
</dbReference>
<feature type="region of interest" description="Disordered" evidence="1">
    <location>
        <begin position="171"/>
        <end position="200"/>
    </location>
</feature>
<dbReference type="InterPro" id="IPR029865">
    <property type="entry name" value="KIAA0319-like"/>
</dbReference>
<dbReference type="InterPro" id="IPR000601">
    <property type="entry name" value="PKD_dom"/>
</dbReference>
<reference evidence="3" key="1">
    <citation type="submission" date="2024-06" db="EMBL/GenBank/DDBJ databases">
        <title>Genome Sequence of an extremely halophilic archaeon isolated from Permian era halite, Salado Formation, Carlsbad, New Mexico: Halobacterium sp. strain NMX12-1.</title>
        <authorList>
            <person name="Sotoa L."/>
            <person name="DasSarma P."/>
            <person name="Anton B.P."/>
            <person name="Vincze T."/>
            <person name="Verma I."/>
            <person name="Eralp B."/>
            <person name="Powers D.W."/>
            <person name="Dozier B.L."/>
            <person name="Roberts R.J."/>
            <person name="DasSarma S."/>
        </authorList>
    </citation>
    <scope>NUCLEOTIDE SEQUENCE</scope>
    <source>
        <strain evidence="3">NMX12-1</strain>
        <plasmid evidence="3">pNMX12-1_234</plasmid>
    </source>
</reference>
<feature type="domain" description="PKD" evidence="2">
    <location>
        <begin position="1414"/>
        <end position="1502"/>
    </location>
</feature>
<dbReference type="RefSeq" id="WP_353633239.1">
    <property type="nucleotide sequence ID" value="NZ_CP159203.1"/>
</dbReference>
<feature type="domain" description="PKD" evidence="2">
    <location>
        <begin position="1759"/>
        <end position="1847"/>
    </location>
</feature>
<gene>
    <name evidence="3" type="ORF">ABSL23_00505</name>
</gene>
<dbReference type="GO" id="GO:0031410">
    <property type="term" value="C:cytoplasmic vesicle"/>
    <property type="evidence" value="ECO:0007669"/>
    <property type="project" value="TreeGrafter"/>
</dbReference>
<evidence type="ECO:0000313" key="3">
    <source>
        <dbReference type="EMBL" id="XCF15124.1"/>
    </source>
</evidence>
<dbReference type="SUPFAM" id="SSF50998">
    <property type="entry name" value="Quinoprotein alcohol dehydrogenase-like"/>
    <property type="match status" value="2"/>
</dbReference>
<feature type="compositionally biased region" description="Low complexity" evidence="1">
    <location>
        <begin position="919"/>
        <end position="930"/>
    </location>
</feature>
<dbReference type="InterPro" id="IPR002372">
    <property type="entry name" value="PQQ_rpt_dom"/>
</dbReference>
<feature type="domain" description="PKD" evidence="2">
    <location>
        <begin position="1671"/>
        <end position="1754"/>
    </location>
</feature>
<dbReference type="SUPFAM" id="SSF49299">
    <property type="entry name" value="PKD domain"/>
    <property type="match status" value="12"/>
</dbReference>
<evidence type="ECO:0000256" key="1">
    <source>
        <dbReference type="SAM" id="MobiDB-lite"/>
    </source>
</evidence>
<organism evidence="3">
    <name type="scientific">Halobacterium sp. NMX12-1</name>
    <dbReference type="NCBI Taxonomy" id="3166650"/>
    <lineage>
        <taxon>Archaea</taxon>
        <taxon>Methanobacteriati</taxon>
        <taxon>Methanobacteriota</taxon>
        <taxon>Stenosarchaea group</taxon>
        <taxon>Halobacteria</taxon>
        <taxon>Halobacteriales</taxon>
        <taxon>Halobacteriaceae</taxon>
        <taxon>Halobacterium</taxon>
    </lineage>
</organism>
<dbReference type="EMBL" id="CP159203">
    <property type="protein sequence ID" value="XCF15124.1"/>
    <property type="molecule type" value="Genomic_DNA"/>
</dbReference>
<accession>A0AAU8C8A6</accession>
<dbReference type="SMART" id="SM00564">
    <property type="entry name" value="PQQ"/>
    <property type="match status" value="7"/>
</dbReference>
<dbReference type="KEGG" id="hanx:ABSL23_00505"/>
<keyword evidence="3" id="KW-0614">Plasmid</keyword>
<feature type="region of interest" description="Disordered" evidence="1">
    <location>
        <begin position="914"/>
        <end position="934"/>
    </location>
</feature>
<feature type="region of interest" description="Disordered" evidence="1">
    <location>
        <begin position="645"/>
        <end position="669"/>
    </location>
</feature>
<proteinExistence type="predicted"/>
<dbReference type="GO" id="GO:0016020">
    <property type="term" value="C:membrane"/>
    <property type="evidence" value="ECO:0007669"/>
    <property type="project" value="TreeGrafter"/>
</dbReference>
<protein>
    <submittedName>
        <fullName evidence="3">PKD domain-containing protein</fullName>
    </submittedName>
</protein>
<feature type="domain" description="PKD" evidence="2">
    <location>
        <begin position="1879"/>
        <end position="1928"/>
    </location>
</feature>
<evidence type="ECO:0000259" key="2">
    <source>
        <dbReference type="PROSITE" id="PS50093"/>
    </source>
</evidence>
<dbReference type="InterPro" id="IPR011047">
    <property type="entry name" value="Quinoprotein_ADH-like_sf"/>
</dbReference>
<dbReference type="InterPro" id="IPR022409">
    <property type="entry name" value="PKD/Chitinase_dom"/>
</dbReference>
<dbReference type="GeneID" id="91107585"/>
<geneLocation type="plasmid" evidence="3">
    <name>pNMX12-1_234</name>
</geneLocation>
<name>A0AAU8C8A6_9EURY</name>
<sequence length="2811" mass="294536">MSRRRRIAALLLAAAVVTASIPLMGAFTSTAAERSVSVAVADDDAAFLALEPSSGANGVYAAQAGGTLELRFDGSGTPADGLNPDATTYSADVFTVTNQGTQQVSLTVDAPAEGIAFYATAGGTERRLDGGEAGGVPVGVGEQVNVSVELDTANGSALEAVDSVTVTANASAGAGSGADDPADGGGRTVQTNTSDGDIRATGSIISGQSLALDLADAAEAQQDDIAVQSTTINYAASTSLNTTVSVVDAEANGSAPVDASLPANTSALTYLNVSHPQTPDSAIENASFRFTLPDDAADAGSVDLVRYDEADGTWETASTTISHVGNTSEADVYEARTDSLSLFAVVEAVRGQLVRTDGTLAAVDASLVTDPNTTYPVTAYETYRTQSLNASFWEQNATRDADDAAAVIREKLRLDVKQAAEDAAISKLVSYVDGALKTTIGLSGIGTLLTLVDLTLSSAEFATSLGPAIQKQAVAVHVDPGEQSYHDLRANLEALETNSAKYKNATRQPERDDLLEERAALLEETYQLLPTYLEDVHDDVVDNTAGGEDPRAYKQIRSKVESLRLLLKEDYRETTLERYDAANRSLSRGTSMPTHGWVAFGSAEVYDTMDHPDDYVVLRLDANEAAAEDVPVSVSVTGANASALDATLVSERPDDPRAVDSRQLEPRGSTEVEAVVEDPEATSYVVVEPGDTSGPIRVVANAGSTPVRLSVAERAGPDIQRPHADLVASPEPVTLADGDVVFATDDADSDLAWSLWDDKTETDAIDYRLRADDGSGFTDWTAWQSAPADGRVTPNLTYGEGLTRVQLQVRDGADRTTTRNADVVVTTGPPQTALAAPDADDPEDGEVAVRVLPDRRVERVVAQYRVNESAPWQHLRTVEDTAGFESVTPPPVGAVEVRARATSLAGETGDWARETLTYDPSDPVDTTPPDVELENAPERAPTLVDGERVERRVVSAETATVSWSATDAGTPDGELAYRVRVDGGSWSAWRDGGDWFEVTPEVSTAGTTVDVEVRDGANNTASRSVTLLRDTDAPAVSVDVTDDVTGAVVNPSGDEPLASVDLQYRPAGETEWTDWRSLGSTDPTDVHLGTAGRFELRARGVDAAGNVGPWTAPVAFDSLPADRSTPISDASEELSGGGGVDYDVPNASEFGERAAEGYLLYNALVDQIDGELLLDVYMVARDGSQVKVDEIALTEERNQTVAADLPANFTEADKLRVEATGNGTVVLSSLRAIGAEPEVPPLSASPANATVGAEVTLDADGDELDRDNVDSYEWDIDGDGAYERDTDGPTTTVVYDRSGAVNATLRVTDIFGASVTRSAVVRVNAPPSAAVSGCETVRTGADATLDAAGTVDPDGNVTAYRWDVDRDGNAEQTGETATVSFPDDGTYAVALTVTDDDGATNATTTNVTVLNRPPEAAAGANETAPLVDAPVAFDATDSADSDGTVERYEWDLDDDGDFEREGATVTASFGDPGTKTVTVRVTDDDGATNETMVTVDVNAPPTASLDVTSSVYTGDAVTVDGTDSADPDGEVVDYAWSIEGASAAGPNGTVSFADDGTYSVSLTVTDDAGATDTATANVTVLNRPPVPLGVVETTTPVAGEPVAFDAAGSFDRDGTVDAFRWDLDADDETEANGSTTATVYDTYGTRTATVTAVDDDDADNETTVTFYVNAPPEPAVNASGPAYTGESISLDGTDSTDPDGTVTTYEWDLDADGSVEDSGATTTVSFPDDGEYPVTLAVVDDNGTERATATNVTVLNRPPEAAAGANESDPTVGAPVTFDAIDSLDPDGTVTTYEWDLDGDGGFERDGATATASFDEPGEQTVRVRVTDDDGATNETTVTVDVNALPSAAIDAGSPVYTGELAPTSGAASADRDGTIERYEWDVDSDGAAERTGVNGSVSFADDGVYEVSLTVTDDDGATDTTTANVTVLNRPPEAAAGANETEPLVDEPVAFDAADSLDPDGNVTASRWDVDGDGEYDRSGETVVASFDQPGRQNVSVRVTDDDNATSETTVTVDVNAPPEPAVSLPDSVLTGEPVTLNGTASADSDGAVVDYAWAVEGSSTLYGGELANASFGDDGVYEVTLTVTDSDNATAAVTRNLTVRNREPELWLTRVWPDSLPVERNTSVEYSTDAIDDDGRVVNATFAFTSPSNETRTLSPENGVRGGVEVRLDESGVWNVSATVTDDDGATTTKNRTLAVNAPPEAAIDAPRNATVGEPVQLRADAADPDGDVRNYTWLFDDTAVTGANATWEPDEDGTRNVTLRVTDDDGATTTVTHTLDVHGVRDAEIVAPLPVAPGEPVTLRADTVGFDDPVQSYSWTVGNETFAGENATWTPEDAGVYDVTLRVTGADGITESTTRSFTVESPYQPDLYVEQSLGGRVLSASAYPDYDYDLEREDLTYEWDLDGDGDFERDGRSSRDRVVDEPGTYEIAVRVDAPSIPAGTERVTVTVDDVDPNVTLDWQRTDFGGAVSLTDDTILVGAGEQDSGGEAGTIRGLSRSNRSLAWETTLSFTPYQSVLRGDALYAVGEGVARVDVDTGDVEWSLSTLDYPEVAVEGNTAYAVADGTITALNATTGVPRWNETTIDDSVYGVVAAGDAVVTRGDSQIVARDAATGAVRWNRTWPNAPEVEGIVDGRVLLVEDADLTARDVDTGDVAWTQSLPATESYEVGDVSVRDGVVYVESDGGASASVAAIAADGEQLWSTTTGDNLRFSVHGDTVYVTSSSEVAALDRQNGTVDWNTSVDLDYPTVEWVDDERVVVDGSGNATILDAATGATTWRADTGYVLYSSDYSDGTLYVGTAGGIYAVDVADA</sequence>
<feature type="domain" description="PKD" evidence="2">
    <location>
        <begin position="1271"/>
        <end position="1330"/>
    </location>
</feature>
<dbReference type="Pfam" id="PF13360">
    <property type="entry name" value="PQQ_2"/>
    <property type="match status" value="1"/>
</dbReference>
<dbReference type="InterPro" id="IPR018391">
    <property type="entry name" value="PQQ_b-propeller_rpt"/>
</dbReference>
<dbReference type="Pfam" id="PF18911">
    <property type="entry name" value="PKD_4"/>
    <property type="match status" value="11"/>
</dbReference>
<feature type="compositionally biased region" description="Basic and acidic residues" evidence="1">
    <location>
        <begin position="651"/>
        <end position="669"/>
    </location>
</feature>
<feature type="domain" description="PKD" evidence="2">
    <location>
        <begin position="1500"/>
        <end position="1580"/>
    </location>
</feature>
<feature type="domain" description="PKD" evidence="2">
    <location>
        <begin position="1326"/>
        <end position="1409"/>
    </location>
</feature>
<dbReference type="PROSITE" id="PS50093">
    <property type="entry name" value="PKD"/>
    <property type="match status" value="8"/>
</dbReference>
<dbReference type="Gene3D" id="2.40.10.480">
    <property type="match status" value="2"/>
</dbReference>
<feature type="domain" description="PKD" evidence="2">
    <location>
        <begin position="2019"/>
        <end position="2101"/>
    </location>
</feature>
<dbReference type="PANTHER" id="PTHR46182:SF2">
    <property type="entry name" value="FI19480P1"/>
    <property type="match status" value="1"/>
</dbReference>
<dbReference type="Gene3D" id="2.60.40.10">
    <property type="entry name" value="Immunoglobulins"/>
    <property type="match status" value="12"/>
</dbReference>
<dbReference type="InterPro" id="IPR035986">
    <property type="entry name" value="PKD_dom_sf"/>
</dbReference>
<dbReference type="PANTHER" id="PTHR46182">
    <property type="entry name" value="FI19480P1"/>
    <property type="match status" value="1"/>
</dbReference>
<dbReference type="Gene3D" id="2.40.128.630">
    <property type="match status" value="1"/>
</dbReference>